<dbReference type="PROSITE" id="PS00211">
    <property type="entry name" value="ABC_TRANSPORTER_1"/>
    <property type="match status" value="1"/>
</dbReference>
<keyword evidence="3 5" id="KW-0067">ATP-binding</keyword>
<dbReference type="SMART" id="SM00382">
    <property type="entry name" value="AAA"/>
    <property type="match status" value="1"/>
</dbReference>
<dbReference type="GO" id="GO:0055085">
    <property type="term" value="P:transmembrane transport"/>
    <property type="evidence" value="ECO:0007669"/>
    <property type="project" value="UniProtKB-ARBA"/>
</dbReference>
<dbReference type="SUPFAM" id="SSF52540">
    <property type="entry name" value="P-loop containing nucleoside triphosphate hydrolases"/>
    <property type="match status" value="1"/>
</dbReference>
<dbReference type="InterPro" id="IPR050319">
    <property type="entry name" value="ABC_transp_ATP-bind"/>
</dbReference>
<dbReference type="Gene3D" id="3.40.50.300">
    <property type="entry name" value="P-loop containing nucleotide triphosphate hydrolases"/>
    <property type="match status" value="1"/>
</dbReference>
<organism evidence="5 6">
    <name type="scientific">Clostridium porci</name>
    <dbReference type="NCBI Taxonomy" id="2605778"/>
    <lineage>
        <taxon>Bacteria</taxon>
        <taxon>Bacillati</taxon>
        <taxon>Bacillota</taxon>
        <taxon>Clostridia</taxon>
        <taxon>Eubacteriales</taxon>
        <taxon>Clostridiaceae</taxon>
        <taxon>Clostridium</taxon>
    </lineage>
</organism>
<feature type="domain" description="ABC transporter" evidence="4">
    <location>
        <begin position="2"/>
        <end position="246"/>
    </location>
</feature>
<evidence type="ECO:0000256" key="3">
    <source>
        <dbReference type="ARBA" id="ARBA00022840"/>
    </source>
</evidence>
<keyword evidence="1" id="KW-0813">Transport</keyword>
<keyword evidence="2" id="KW-0547">Nucleotide-binding</keyword>
<sequence length="252" mass="28273">MLEVKKVSKQYKGEDKLLYDAVSEVSLSMADHCIYALVGESGCGKSTLSRLVLGLESPSSGQILLDGKPISRKGKRNRKETAKAVQLVFQDGKSALDPHFTVYQAIAEPIRNLLNLPKDKEQSRILELLDRMGLPKETAKKKTGELSGGQQKRVGIARALAVSPRYIVFDESISGLDVILRKNILELLKRVQEEEQCSYLFITHEIDAALFLADEIHVMQNGKLIESRRWRGNLDVFKNPYTKQLLQASHLI</sequence>
<dbReference type="InterPro" id="IPR017871">
    <property type="entry name" value="ABC_transporter-like_CS"/>
</dbReference>
<dbReference type="GO" id="GO:0016887">
    <property type="term" value="F:ATP hydrolysis activity"/>
    <property type="evidence" value="ECO:0007669"/>
    <property type="project" value="InterPro"/>
</dbReference>
<accession>A0A7X2NJZ0</accession>
<comment type="caution">
    <text evidence="5">The sequence shown here is derived from an EMBL/GenBank/DDBJ whole genome shotgun (WGS) entry which is preliminary data.</text>
</comment>
<evidence type="ECO:0000259" key="4">
    <source>
        <dbReference type="PROSITE" id="PS50893"/>
    </source>
</evidence>
<name>A0A7X2NJZ0_9CLOT</name>
<dbReference type="AlphaFoldDB" id="A0A7X2NJZ0"/>
<dbReference type="Pfam" id="PF00005">
    <property type="entry name" value="ABC_tran"/>
    <property type="match status" value="1"/>
</dbReference>
<dbReference type="InterPro" id="IPR027417">
    <property type="entry name" value="P-loop_NTPase"/>
</dbReference>
<evidence type="ECO:0000313" key="6">
    <source>
        <dbReference type="Proteomes" id="UP000429958"/>
    </source>
</evidence>
<dbReference type="PANTHER" id="PTHR43776:SF8">
    <property type="entry name" value="ABC TRANSPORTER, ATP-BINDING PROTEIN"/>
    <property type="match status" value="1"/>
</dbReference>
<gene>
    <name evidence="5" type="ORF">FYJ39_06270</name>
</gene>
<evidence type="ECO:0000256" key="1">
    <source>
        <dbReference type="ARBA" id="ARBA00022448"/>
    </source>
</evidence>
<dbReference type="PANTHER" id="PTHR43776">
    <property type="entry name" value="TRANSPORT ATP-BINDING PROTEIN"/>
    <property type="match status" value="1"/>
</dbReference>
<dbReference type="InterPro" id="IPR003593">
    <property type="entry name" value="AAA+_ATPase"/>
</dbReference>
<dbReference type="Proteomes" id="UP000429958">
    <property type="component" value="Unassembled WGS sequence"/>
</dbReference>
<dbReference type="PROSITE" id="PS50893">
    <property type="entry name" value="ABC_TRANSPORTER_2"/>
    <property type="match status" value="1"/>
</dbReference>
<dbReference type="GO" id="GO:0005524">
    <property type="term" value="F:ATP binding"/>
    <property type="evidence" value="ECO:0007669"/>
    <property type="project" value="UniProtKB-KW"/>
</dbReference>
<dbReference type="RefSeq" id="WP_278853423.1">
    <property type="nucleotide sequence ID" value="NZ_VUMD01000004.1"/>
</dbReference>
<keyword evidence="6" id="KW-1185">Reference proteome</keyword>
<proteinExistence type="predicted"/>
<evidence type="ECO:0000256" key="2">
    <source>
        <dbReference type="ARBA" id="ARBA00022741"/>
    </source>
</evidence>
<protein>
    <submittedName>
        <fullName evidence="5">ABC transporter ATP-binding protein</fullName>
    </submittedName>
</protein>
<dbReference type="InterPro" id="IPR003439">
    <property type="entry name" value="ABC_transporter-like_ATP-bd"/>
</dbReference>
<dbReference type="CDD" id="cd03257">
    <property type="entry name" value="ABC_NikE_OppD_transporters"/>
    <property type="match status" value="1"/>
</dbReference>
<reference evidence="5 6" key="1">
    <citation type="submission" date="2019-08" db="EMBL/GenBank/DDBJ databases">
        <title>In-depth cultivation of the pig gut microbiome towards novel bacterial diversity and tailored functional studies.</title>
        <authorList>
            <person name="Wylensek D."/>
            <person name="Hitch T.C.A."/>
            <person name="Clavel T."/>
        </authorList>
    </citation>
    <scope>NUCLEOTIDE SEQUENCE [LARGE SCALE GENOMIC DNA]</scope>
    <source>
        <strain evidence="5 6">WCA-389-WT-23D1</strain>
    </source>
</reference>
<dbReference type="EMBL" id="VUMD01000004">
    <property type="protein sequence ID" value="MSS36183.1"/>
    <property type="molecule type" value="Genomic_DNA"/>
</dbReference>
<evidence type="ECO:0000313" key="5">
    <source>
        <dbReference type="EMBL" id="MSS36183.1"/>
    </source>
</evidence>